<evidence type="ECO:0000313" key="2">
    <source>
        <dbReference type="Proteomes" id="UP000499080"/>
    </source>
</evidence>
<name>A0A4Y2V218_ARAVE</name>
<protein>
    <submittedName>
        <fullName evidence="1">Uncharacterized protein</fullName>
    </submittedName>
</protein>
<dbReference type="AlphaFoldDB" id="A0A4Y2V218"/>
<sequence length="105" mass="11771">MGGVGVEGRRPLITYLNVITFHMKQKLSKSVGWLRLADSVKNFLPNYFKYIEGRGGLVVTSRPRDRRAAGPIHDSTEDLPGMRPVARQIIRSGQTSSRWCGAEAW</sequence>
<evidence type="ECO:0000313" key="1">
    <source>
        <dbReference type="EMBL" id="GBO19255.1"/>
    </source>
</evidence>
<gene>
    <name evidence="1" type="ORF">AVEN_86700_1</name>
</gene>
<accession>A0A4Y2V218</accession>
<dbReference type="EMBL" id="BGPR01042746">
    <property type="protein sequence ID" value="GBO19255.1"/>
    <property type="molecule type" value="Genomic_DNA"/>
</dbReference>
<comment type="caution">
    <text evidence="1">The sequence shown here is derived from an EMBL/GenBank/DDBJ whole genome shotgun (WGS) entry which is preliminary data.</text>
</comment>
<dbReference type="Proteomes" id="UP000499080">
    <property type="component" value="Unassembled WGS sequence"/>
</dbReference>
<reference evidence="1 2" key="1">
    <citation type="journal article" date="2019" name="Sci. Rep.">
        <title>Orb-weaving spider Araneus ventricosus genome elucidates the spidroin gene catalogue.</title>
        <authorList>
            <person name="Kono N."/>
            <person name="Nakamura H."/>
            <person name="Ohtoshi R."/>
            <person name="Moran D.A.P."/>
            <person name="Shinohara A."/>
            <person name="Yoshida Y."/>
            <person name="Fujiwara M."/>
            <person name="Mori M."/>
            <person name="Tomita M."/>
            <person name="Arakawa K."/>
        </authorList>
    </citation>
    <scope>NUCLEOTIDE SEQUENCE [LARGE SCALE GENOMIC DNA]</scope>
</reference>
<organism evidence="1 2">
    <name type="scientific">Araneus ventricosus</name>
    <name type="common">Orbweaver spider</name>
    <name type="synonym">Epeira ventricosa</name>
    <dbReference type="NCBI Taxonomy" id="182803"/>
    <lineage>
        <taxon>Eukaryota</taxon>
        <taxon>Metazoa</taxon>
        <taxon>Ecdysozoa</taxon>
        <taxon>Arthropoda</taxon>
        <taxon>Chelicerata</taxon>
        <taxon>Arachnida</taxon>
        <taxon>Araneae</taxon>
        <taxon>Araneomorphae</taxon>
        <taxon>Entelegynae</taxon>
        <taxon>Araneoidea</taxon>
        <taxon>Araneidae</taxon>
        <taxon>Araneus</taxon>
    </lineage>
</organism>
<proteinExistence type="predicted"/>
<keyword evidence="2" id="KW-1185">Reference proteome</keyword>